<sequence>MLLSQNAQAIASGFASLSPNTIPPSQRPKLAGRSQSYSSLLSPSDSNILQQKSGPRSTSAQPARDASTERSSSAIRKSTGTSNDRRLVDDDDEGSTSEEDDSSDDSSDDETSDTETGNSPAKVSAAKKAVKSLLESTAETEKPKHAHKVQSLLDVPIPGAVPAPSMAEYAAYKRRIIHPNTAFDNNGPEDAPYTANTEEFLDAKRAANLPLEISTVHSNLGSKRMIRTMSRGENIPSLTDPDAKRPKTFLLGTDLSPESAHALEWTIGTVLRDSNVLYVVCANDDEIANGTSNSVTPQQQEDDRMEAMTQLTTLISKLLKMTRLQVHVIIEVIHCKSPKHLLTAVIDYVNPTMVILGSRGRSAIKGVLLGSFSNYIVERSSVPVMVARRKLQKTKHKDLNVRLANNLRAHTGLEHAIVD</sequence>
<keyword evidence="2" id="KW-1185">Reference proteome</keyword>
<evidence type="ECO:0000313" key="2">
    <source>
        <dbReference type="Proteomes" id="UP000744676"/>
    </source>
</evidence>
<dbReference type="Proteomes" id="UP000744676">
    <property type="component" value="Unassembled WGS sequence"/>
</dbReference>
<dbReference type="EMBL" id="QVQA01000085">
    <property type="protein sequence ID" value="KAF5096603.1"/>
    <property type="molecule type" value="Genomic_DNA"/>
</dbReference>
<gene>
    <name evidence="1" type="ORF">D0Z00_002728</name>
</gene>
<protein>
    <submittedName>
        <fullName evidence="1">Uncharacterized protein</fullName>
    </submittedName>
</protein>
<name>A0ACB6V3D8_9ASCO</name>
<organism evidence="1 2">
    <name type="scientific">Geotrichum galactomycetum</name>
    <dbReference type="NCBI Taxonomy" id="27317"/>
    <lineage>
        <taxon>Eukaryota</taxon>
        <taxon>Fungi</taxon>
        <taxon>Dikarya</taxon>
        <taxon>Ascomycota</taxon>
        <taxon>Saccharomycotina</taxon>
        <taxon>Dipodascomycetes</taxon>
        <taxon>Dipodascales</taxon>
        <taxon>Dipodascaceae</taxon>
        <taxon>Geotrichum</taxon>
    </lineage>
</organism>
<comment type="caution">
    <text evidence="1">The sequence shown here is derived from an EMBL/GenBank/DDBJ whole genome shotgun (WGS) entry which is preliminary data.</text>
</comment>
<accession>A0ACB6V3D8</accession>
<proteinExistence type="predicted"/>
<reference evidence="1 2" key="1">
    <citation type="journal article" date="2020" name="Front. Microbiol.">
        <title>Phenotypic and Genetic Characterization of the Cheese Ripening Yeast Geotrichum candidum.</title>
        <authorList>
            <person name="Perkins V."/>
            <person name="Vignola S."/>
            <person name="Lessard M.H."/>
            <person name="Plante P.L."/>
            <person name="Corbeil J."/>
            <person name="Dugat-Bony E."/>
            <person name="Frenette M."/>
            <person name="Labrie S."/>
        </authorList>
    </citation>
    <scope>NUCLEOTIDE SEQUENCE [LARGE SCALE GENOMIC DNA]</scope>
    <source>
        <strain evidence="1 2">LMA-1147</strain>
    </source>
</reference>
<evidence type="ECO:0000313" key="1">
    <source>
        <dbReference type="EMBL" id="KAF5096603.1"/>
    </source>
</evidence>